<keyword evidence="7" id="KW-1185">Reference proteome</keyword>
<dbReference type="InterPro" id="IPR050153">
    <property type="entry name" value="Metal_Ion_Import_ABC"/>
</dbReference>
<evidence type="ECO:0000259" key="5">
    <source>
        <dbReference type="PROSITE" id="PS50893"/>
    </source>
</evidence>
<dbReference type="AlphaFoldDB" id="A0A3Q9JHP6"/>
<organism evidence="6 7">
    <name type="scientific">Entomomonas moraniae</name>
    <dbReference type="NCBI Taxonomy" id="2213226"/>
    <lineage>
        <taxon>Bacteria</taxon>
        <taxon>Pseudomonadati</taxon>
        <taxon>Pseudomonadota</taxon>
        <taxon>Gammaproteobacteria</taxon>
        <taxon>Pseudomonadales</taxon>
        <taxon>Pseudomonadaceae</taxon>
        <taxon>Entomomonas</taxon>
    </lineage>
</organism>
<keyword evidence="2" id="KW-0813">Transport</keyword>
<dbReference type="KEGG" id="emo:DM558_03350"/>
<evidence type="ECO:0000256" key="1">
    <source>
        <dbReference type="ARBA" id="ARBA00005417"/>
    </source>
</evidence>
<dbReference type="SUPFAM" id="SSF52540">
    <property type="entry name" value="P-loop containing nucleoside triphosphate hydrolases"/>
    <property type="match status" value="1"/>
</dbReference>
<dbReference type="Gene3D" id="3.40.50.300">
    <property type="entry name" value="P-loop containing nucleotide triphosphate hydrolases"/>
    <property type="match status" value="1"/>
</dbReference>
<evidence type="ECO:0000256" key="2">
    <source>
        <dbReference type="ARBA" id="ARBA00022448"/>
    </source>
</evidence>
<keyword evidence="3" id="KW-0547">Nucleotide-binding</keyword>
<dbReference type="PROSITE" id="PS50893">
    <property type="entry name" value="ABC_TRANSPORTER_2"/>
    <property type="match status" value="1"/>
</dbReference>
<keyword evidence="4 6" id="KW-0067">ATP-binding</keyword>
<dbReference type="GO" id="GO:0005524">
    <property type="term" value="F:ATP binding"/>
    <property type="evidence" value="ECO:0007669"/>
    <property type="project" value="UniProtKB-KW"/>
</dbReference>
<comment type="similarity">
    <text evidence="1">Belongs to the ABC transporter superfamily.</text>
</comment>
<dbReference type="Proteomes" id="UP000273143">
    <property type="component" value="Chromosome"/>
</dbReference>
<dbReference type="PANTHER" id="PTHR42734:SF17">
    <property type="entry name" value="METAL TRANSPORT SYSTEM ATP-BINDING PROTEIN TM_0124-RELATED"/>
    <property type="match status" value="1"/>
</dbReference>
<protein>
    <submittedName>
        <fullName evidence="6">ABC transporter ATP-binding protein</fullName>
    </submittedName>
</protein>
<evidence type="ECO:0000313" key="6">
    <source>
        <dbReference type="EMBL" id="AZS49874.1"/>
    </source>
</evidence>
<evidence type="ECO:0000256" key="3">
    <source>
        <dbReference type="ARBA" id="ARBA00022741"/>
    </source>
</evidence>
<dbReference type="PANTHER" id="PTHR42734">
    <property type="entry name" value="METAL TRANSPORT SYSTEM ATP-BINDING PROTEIN TM_0124-RELATED"/>
    <property type="match status" value="1"/>
</dbReference>
<accession>A0A3Q9JHP6</accession>
<dbReference type="InterPro" id="IPR027417">
    <property type="entry name" value="P-loop_NTPase"/>
</dbReference>
<proteinExistence type="inferred from homology"/>
<evidence type="ECO:0000313" key="7">
    <source>
        <dbReference type="Proteomes" id="UP000273143"/>
    </source>
</evidence>
<name>A0A3Q9JHP6_9GAMM</name>
<sequence>MIDITNLIITHGNKTCLQIDALQIPQKGAIALIGPNGSGKTTLIKSLTGIQKINTQAKLLINQKAFADYNNKQRAQLLGYIPQRFNPCWNQTVEELLALALSRTIASSEVMIKACQQFELMELLKRHWNILSGGEQARVLAAMAFMGDPALLIADEPGAALDVKHRLQLIEHLVAYGKQQLAIICLHELDLVFRYFEKIILLDQGKLIFYGSTHDLINNPLLDQTFGVFFKRIKQDEGYLLYPKLSNP</sequence>
<dbReference type="SMART" id="SM00382">
    <property type="entry name" value="AAA"/>
    <property type="match status" value="1"/>
</dbReference>
<gene>
    <name evidence="6" type="ORF">DM558_03350</name>
</gene>
<reference evidence="7" key="1">
    <citation type="submission" date="2018-06" db="EMBL/GenBank/DDBJ databases">
        <title>Complete genome of Pseudomonas insecticola strain QZS01.</title>
        <authorList>
            <person name="Wang J."/>
            <person name="Su Q."/>
        </authorList>
    </citation>
    <scope>NUCLEOTIDE SEQUENCE [LARGE SCALE GENOMIC DNA]</scope>
    <source>
        <strain evidence="7">QZS01</strain>
    </source>
</reference>
<evidence type="ECO:0000256" key="4">
    <source>
        <dbReference type="ARBA" id="ARBA00022840"/>
    </source>
</evidence>
<dbReference type="EMBL" id="CP029822">
    <property type="protein sequence ID" value="AZS49874.1"/>
    <property type="molecule type" value="Genomic_DNA"/>
</dbReference>
<dbReference type="RefSeq" id="WP_127162043.1">
    <property type="nucleotide sequence ID" value="NZ_CP029822.1"/>
</dbReference>
<dbReference type="InterPro" id="IPR003593">
    <property type="entry name" value="AAA+_ATPase"/>
</dbReference>
<dbReference type="Pfam" id="PF00005">
    <property type="entry name" value="ABC_tran"/>
    <property type="match status" value="1"/>
</dbReference>
<feature type="domain" description="ABC transporter" evidence="5">
    <location>
        <begin position="2"/>
        <end position="229"/>
    </location>
</feature>
<dbReference type="GO" id="GO:0016887">
    <property type="term" value="F:ATP hydrolysis activity"/>
    <property type="evidence" value="ECO:0007669"/>
    <property type="project" value="InterPro"/>
</dbReference>
<dbReference type="InterPro" id="IPR003439">
    <property type="entry name" value="ABC_transporter-like_ATP-bd"/>
</dbReference>